<dbReference type="PANTHER" id="PTHR12677">
    <property type="entry name" value="GOLGI APPARATUS MEMBRANE PROTEIN TVP38-RELATED"/>
    <property type="match status" value="1"/>
</dbReference>
<feature type="transmembrane region" description="Helical" evidence="6">
    <location>
        <begin position="99"/>
        <end position="120"/>
    </location>
</feature>
<evidence type="ECO:0000256" key="4">
    <source>
        <dbReference type="ARBA" id="ARBA00022989"/>
    </source>
</evidence>
<feature type="transmembrane region" description="Helical" evidence="6">
    <location>
        <begin position="35"/>
        <end position="52"/>
    </location>
</feature>
<dbReference type="EMBL" id="CP095071">
    <property type="protein sequence ID" value="UOQ86249.1"/>
    <property type="molecule type" value="Genomic_DNA"/>
</dbReference>
<organism evidence="8 9">
    <name type="scientific">Gracilibacillus salinarum</name>
    <dbReference type="NCBI Taxonomy" id="2932255"/>
    <lineage>
        <taxon>Bacteria</taxon>
        <taxon>Bacillati</taxon>
        <taxon>Bacillota</taxon>
        <taxon>Bacilli</taxon>
        <taxon>Bacillales</taxon>
        <taxon>Bacillaceae</taxon>
        <taxon>Gracilibacillus</taxon>
    </lineage>
</organism>
<dbReference type="PANTHER" id="PTHR12677:SF59">
    <property type="entry name" value="GOLGI APPARATUS MEMBRANE PROTEIN TVP38-RELATED"/>
    <property type="match status" value="1"/>
</dbReference>
<dbReference type="InterPro" id="IPR015414">
    <property type="entry name" value="TMEM64"/>
</dbReference>
<evidence type="ECO:0000313" key="8">
    <source>
        <dbReference type="EMBL" id="UOQ86249.1"/>
    </source>
</evidence>
<name>A0ABY4GPT9_9BACI</name>
<reference evidence="8 9" key="1">
    <citation type="submission" date="2022-04" db="EMBL/GenBank/DDBJ databases">
        <title>Gracilibacillus sp. isolated from saltern.</title>
        <authorList>
            <person name="Won M."/>
            <person name="Lee C.-M."/>
            <person name="Woen H.-Y."/>
            <person name="Kwon S.-W."/>
        </authorList>
    </citation>
    <scope>NUCLEOTIDE SEQUENCE [LARGE SCALE GENOMIC DNA]</scope>
    <source>
        <strain evidence="8 9">SSPM10-3</strain>
    </source>
</reference>
<proteinExistence type="inferred from homology"/>
<feature type="transmembrane region" description="Helical" evidence="6">
    <location>
        <begin position="127"/>
        <end position="145"/>
    </location>
</feature>
<keyword evidence="3 6" id="KW-0812">Transmembrane</keyword>
<dbReference type="RefSeq" id="WP_244746569.1">
    <property type="nucleotide sequence ID" value="NZ_CP095071.1"/>
</dbReference>
<sequence length="193" mass="22254">MIPIEMISQLKVMESYAFVAPVLFIMMHILRPLLFIPVLLLCITGGLLFGLWAGTIYSIIGLVISSVIFYMIIHLLPAIEARCKKLEKRLLGDQLSLNTVQIMLLRMLPFIHFHLMSFCIYQKSVSFTAYLRTTLFTVIPVAIFYTTLGRTIQEISVYYAIPLVCTIIILAYFVRKKQVIIKWHTFFQEKPVS</sequence>
<evidence type="ECO:0000256" key="6">
    <source>
        <dbReference type="RuleBase" id="RU366058"/>
    </source>
</evidence>
<comment type="subcellular location">
    <subcellularLocation>
        <location evidence="1 6">Cell membrane</location>
        <topology evidence="1 6">Multi-pass membrane protein</topology>
    </subcellularLocation>
</comment>
<evidence type="ECO:0000259" key="7">
    <source>
        <dbReference type="Pfam" id="PF09335"/>
    </source>
</evidence>
<feature type="domain" description="VTT" evidence="7">
    <location>
        <begin position="36"/>
        <end position="150"/>
    </location>
</feature>
<dbReference type="Proteomes" id="UP000831537">
    <property type="component" value="Chromosome"/>
</dbReference>
<dbReference type="Pfam" id="PF09335">
    <property type="entry name" value="VTT_dom"/>
    <property type="match status" value="1"/>
</dbReference>
<evidence type="ECO:0000256" key="3">
    <source>
        <dbReference type="ARBA" id="ARBA00022692"/>
    </source>
</evidence>
<keyword evidence="2 6" id="KW-1003">Cell membrane</keyword>
<keyword evidence="5 6" id="KW-0472">Membrane</keyword>
<evidence type="ECO:0000256" key="1">
    <source>
        <dbReference type="ARBA" id="ARBA00004651"/>
    </source>
</evidence>
<feature type="transmembrane region" description="Helical" evidence="6">
    <location>
        <begin position="12"/>
        <end position="29"/>
    </location>
</feature>
<protein>
    <recommendedName>
        <fullName evidence="6">TVP38/TMEM64 family membrane protein</fullName>
    </recommendedName>
</protein>
<evidence type="ECO:0000256" key="2">
    <source>
        <dbReference type="ARBA" id="ARBA00022475"/>
    </source>
</evidence>
<dbReference type="InterPro" id="IPR032816">
    <property type="entry name" value="VTT_dom"/>
</dbReference>
<gene>
    <name evidence="8" type="ORF">MUN87_04985</name>
</gene>
<accession>A0ABY4GPT9</accession>
<keyword evidence="9" id="KW-1185">Reference proteome</keyword>
<comment type="similarity">
    <text evidence="6">Belongs to the TVP38/TMEM64 family.</text>
</comment>
<keyword evidence="4 6" id="KW-1133">Transmembrane helix</keyword>
<feature type="transmembrane region" description="Helical" evidence="6">
    <location>
        <begin position="157"/>
        <end position="174"/>
    </location>
</feature>
<evidence type="ECO:0000256" key="5">
    <source>
        <dbReference type="ARBA" id="ARBA00023136"/>
    </source>
</evidence>
<evidence type="ECO:0000313" key="9">
    <source>
        <dbReference type="Proteomes" id="UP000831537"/>
    </source>
</evidence>
<feature type="transmembrane region" description="Helical" evidence="6">
    <location>
        <begin position="59"/>
        <end position="79"/>
    </location>
</feature>